<dbReference type="EMBL" id="VIRM01000004">
    <property type="protein sequence ID" value="TQS23286.1"/>
    <property type="molecule type" value="Genomic_DNA"/>
</dbReference>
<dbReference type="Pfam" id="PF00583">
    <property type="entry name" value="Acetyltransf_1"/>
    <property type="match status" value="1"/>
</dbReference>
<dbReference type="PROSITE" id="PS51186">
    <property type="entry name" value="GNAT"/>
    <property type="match status" value="1"/>
</dbReference>
<dbReference type="InterPro" id="IPR050832">
    <property type="entry name" value="Bact_Acetyltransf"/>
</dbReference>
<accession>A0A544Z2L0</accession>
<dbReference type="SUPFAM" id="SSF55729">
    <property type="entry name" value="Acyl-CoA N-acyltransferases (Nat)"/>
    <property type="match status" value="1"/>
</dbReference>
<keyword evidence="2" id="KW-0012">Acyltransferase</keyword>
<dbReference type="Gene3D" id="3.40.630.30">
    <property type="match status" value="1"/>
</dbReference>
<sequence length="178" mass="19437">MIELHVLNEDDWATWRELRLAALAEAPQAFGSTLSEWQGEGDREERWRARLAMPGSHNVIATIDDRPVGMVTGIPAETADEAELISFWVSPSVRGEGVGGLLIGEVERWAVCDRAARTLRLSVMPDNSRAIALYERHGFKDTGESGDLLRDGVGRKQVMAKALTGRGEGPSAITADQL</sequence>
<dbReference type="InterPro" id="IPR000182">
    <property type="entry name" value="GNAT_dom"/>
</dbReference>
<keyword evidence="1 4" id="KW-0808">Transferase</keyword>
<evidence type="ECO:0000259" key="3">
    <source>
        <dbReference type="PROSITE" id="PS51186"/>
    </source>
</evidence>
<dbReference type="RefSeq" id="WP_142617042.1">
    <property type="nucleotide sequence ID" value="NZ_VIRM01000004.1"/>
</dbReference>
<protein>
    <submittedName>
        <fullName evidence="4">GNAT family N-acetyltransferase</fullName>
    </submittedName>
</protein>
<reference evidence="4 5" key="1">
    <citation type="submission" date="2019-07" db="EMBL/GenBank/DDBJ databases">
        <title>Microbispora hainanensis DSM 45428.</title>
        <authorList>
            <person name="Thawai C."/>
        </authorList>
    </citation>
    <scope>NUCLEOTIDE SEQUENCE [LARGE SCALE GENOMIC DNA]</scope>
    <source>
        <strain evidence="4 5">DSM 45428</strain>
    </source>
</reference>
<comment type="caution">
    <text evidence="4">The sequence shown here is derived from an EMBL/GenBank/DDBJ whole genome shotgun (WGS) entry which is preliminary data.</text>
</comment>
<gene>
    <name evidence="4" type="ORF">FLX08_05305</name>
</gene>
<dbReference type="CDD" id="cd04301">
    <property type="entry name" value="NAT_SF"/>
    <property type="match status" value="1"/>
</dbReference>
<dbReference type="AlphaFoldDB" id="A0A544Z2L0"/>
<dbReference type="InterPro" id="IPR016181">
    <property type="entry name" value="Acyl_CoA_acyltransferase"/>
</dbReference>
<dbReference type="Proteomes" id="UP000316541">
    <property type="component" value="Unassembled WGS sequence"/>
</dbReference>
<proteinExistence type="predicted"/>
<organism evidence="4 5">
    <name type="scientific">Microbispora hainanensis</name>
    <dbReference type="NCBI Taxonomy" id="568844"/>
    <lineage>
        <taxon>Bacteria</taxon>
        <taxon>Bacillati</taxon>
        <taxon>Actinomycetota</taxon>
        <taxon>Actinomycetes</taxon>
        <taxon>Streptosporangiales</taxon>
        <taxon>Streptosporangiaceae</taxon>
        <taxon>Microbispora</taxon>
    </lineage>
</organism>
<evidence type="ECO:0000313" key="4">
    <source>
        <dbReference type="EMBL" id="TQS23286.1"/>
    </source>
</evidence>
<dbReference type="GO" id="GO:0016747">
    <property type="term" value="F:acyltransferase activity, transferring groups other than amino-acyl groups"/>
    <property type="evidence" value="ECO:0007669"/>
    <property type="project" value="InterPro"/>
</dbReference>
<evidence type="ECO:0000256" key="1">
    <source>
        <dbReference type="ARBA" id="ARBA00022679"/>
    </source>
</evidence>
<dbReference type="PANTHER" id="PTHR43877">
    <property type="entry name" value="AMINOALKYLPHOSPHONATE N-ACETYLTRANSFERASE-RELATED-RELATED"/>
    <property type="match status" value="1"/>
</dbReference>
<name>A0A544Z2L0_9ACTN</name>
<evidence type="ECO:0000313" key="5">
    <source>
        <dbReference type="Proteomes" id="UP000316541"/>
    </source>
</evidence>
<evidence type="ECO:0000256" key="2">
    <source>
        <dbReference type="ARBA" id="ARBA00023315"/>
    </source>
</evidence>
<feature type="domain" description="N-acetyltransferase" evidence="3">
    <location>
        <begin position="2"/>
        <end position="164"/>
    </location>
</feature>